<comment type="caution">
    <text evidence="14">The sequence shown here is derived from an EMBL/GenBank/DDBJ whole genome shotgun (WGS) entry which is preliminary data.</text>
</comment>
<dbReference type="InterPro" id="IPR002123">
    <property type="entry name" value="Plipid/glycerol_acylTrfase"/>
</dbReference>
<keyword evidence="11" id="KW-0594">Phospholipid biosynthesis</keyword>
<evidence type="ECO:0000256" key="4">
    <source>
        <dbReference type="ARBA" id="ARBA00008655"/>
    </source>
</evidence>
<feature type="transmembrane region" description="Helical" evidence="12">
    <location>
        <begin position="24"/>
        <end position="47"/>
    </location>
</feature>
<dbReference type="SUPFAM" id="SSF69593">
    <property type="entry name" value="Glycerol-3-phosphate (1)-acyltransferase"/>
    <property type="match status" value="1"/>
</dbReference>
<keyword evidence="7 11" id="KW-0444">Lipid biosynthesis</keyword>
<feature type="domain" description="Phospholipid/glycerol acyltransferase" evidence="13">
    <location>
        <begin position="88"/>
        <end position="201"/>
    </location>
</feature>
<keyword evidence="9 11" id="KW-0443">Lipid metabolism</keyword>
<dbReference type="EC" id="2.3.1.51" evidence="5 11"/>
<evidence type="ECO:0000256" key="8">
    <source>
        <dbReference type="ARBA" id="ARBA00022679"/>
    </source>
</evidence>
<protein>
    <recommendedName>
        <fullName evidence="6 11">1-acyl-sn-glycerol-3-phosphate acyltransferase</fullName>
        <ecNumber evidence="5 11">2.3.1.51</ecNumber>
    </recommendedName>
</protein>
<gene>
    <name evidence="14" type="primary">plsC</name>
    <name evidence="14" type="ORF">GCM10007167_05170</name>
</gene>
<evidence type="ECO:0000256" key="2">
    <source>
        <dbReference type="ARBA" id="ARBA00004728"/>
    </source>
</evidence>
<dbReference type="CDD" id="cd07989">
    <property type="entry name" value="LPLAT_AGPAT-like"/>
    <property type="match status" value="1"/>
</dbReference>
<name>A0A918YWT2_9GAMM</name>
<reference evidence="14" key="1">
    <citation type="journal article" date="2014" name="Int. J. Syst. Evol. Microbiol.">
        <title>Complete genome sequence of Corynebacterium casei LMG S-19264T (=DSM 44701T), isolated from a smear-ripened cheese.</title>
        <authorList>
            <consortium name="US DOE Joint Genome Institute (JGI-PGF)"/>
            <person name="Walter F."/>
            <person name="Albersmeier A."/>
            <person name="Kalinowski J."/>
            <person name="Ruckert C."/>
        </authorList>
    </citation>
    <scope>NUCLEOTIDE SEQUENCE</scope>
    <source>
        <strain evidence="14">KCTC 32020</strain>
    </source>
</reference>
<organism evidence="14 15">
    <name type="scientific">Vulcaniibacterium thermophilum</name>
    <dbReference type="NCBI Taxonomy" id="1169913"/>
    <lineage>
        <taxon>Bacteria</taxon>
        <taxon>Pseudomonadati</taxon>
        <taxon>Pseudomonadota</taxon>
        <taxon>Gammaproteobacteria</taxon>
        <taxon>Lysobacterales</taxon>
        <taxon>Lysobacteraceae</taxon>
        <taxon>Vulcaniibacterium</taxon>
    </lineage>
</organism>
<keyword evidence="15" id="KW-1185">Reference proteome</keyword>
<dbReference type="Proteomes" id="UP000636453">
    <property type="component" value="Unassembled WGS sequence"/>
</dbReference>
<reference evidence="14" key="2">
    <citation type="submission" date="2020-09" db="EMBL/GenBank/DDBJ databases">
        <authorList>
            <person name="Sun Q."/>
            <person name="Kim S."/>
        </authorList>
    </citation>
    <scope>NUCLEOTIDE SEQUENCE</scope>
    <source>
        <strain evidence="14">KCTC 32020</strain>
    </source>
</reference>
<evidence type="ECO:0000256" key="9">
    <source>
        <dbReference type="ARBA" id="ARBA00023098"/>
    </source>
</evidence>
<dbReference type="InterPro" id="IPR004552">
    <property type="entry name" value="AGP_acyltrans"/>
</dbReference>
<comment type="catalytic activity">
    <reaction evidence="1 11">
        <text>a 1-acyl-sn-glycero-3-phosphate + an acyl-CoA = a 1,2-diacyl-sn-glycero-3-phosphate + CoA</text>
        <dbReference type="Rhea" id="RHEA:19709"/>
        <dbReference type="ChEBI" id="CHEBI:57287"/>
        <dbReference type="ChEBI" id="CHEBI:57970"/>
        <dbReference type="ChEBI" id="CHEBI:58342"/>
        <dbReference type="ChEBI" id="CHEBI:58608"/>
        <dbReference type="EC" id="2.3.1.51"/>
    </reaction>
</comment>
<evidence type="ECO:0000256" key="6">
    <source>
        <dbReference type="ARBA" id="ARBA00016139"/>
    </source>
</evidence>
<evidence type="ECO:0000259" key="13">
    <source>
        <dbReference type="SMART" id="SM00563"/>
    </source>
</evidence>
<comment type="domain">
    <text evidence="11">The HXXXXD motif is essential for acyltransferase activity and may constitute the binding site for the phosphate moiety of the glycerol-3-phosphate.</text>
</comment>
<evidence type="ECO:0000256" key="5">
    <source>
        <dbReference type="ARBA" id="ARBA00013211"/>
    </source>
</evidence>
<dbReference type="EMBL" id="BNCF01000002">
    <property type="protein sequence ID" value="GHE26951.1"/>
    <property type="molecule type" value="Genomic_DNA"/>
</dbReference>
<evidence type="ECO:0000256" key="12">
    <source>
        <dbReference type="SAM" id="Phobius"/>
    </source>
</evidence>
<dbReference type="AlphaFoldDB" id="A0A918YWT2"/>
<dbReference type="SMART" id="SM00563">
    <property type="entry name" value="PlsC"/>
    <property type="match status" value="1"/>
</dbReference>
<dbReference type="Pfam" id="PF01553">
    <property type="entry name" value="Acyltransferase"/>
    <property type="match status" value="1"/>
</dbReference>
<dbReference type="RefSeq" id="WP_146474363.1">
    <property type="nucleotide sequence ID" value="NZ_BNCF01000002.1"/>
</dbReference>
<sequence>MSTPIPSILRLPALPDWLWAPVNAVQLVFTLAWTAGWITLALLVRAFSGGPRLPLRMAARIWAPGLLTGAGARLVVEGDGRIDWSKPYVIVANHQSVIDICALFRAVPVPLRFMLKAELGRVPFLGWYTRAMGMVFVARGQRHSAVESLRRASEQVREGSLCIFPEGTRSRDGTVGRFKLGAFQVAVDAQVPVLPVAIVGSGRVLPAAGFRVHPGEIRVRFGAPIAPPPADAPQARERLAQDAHAAVSALYEGRA</sequence>
<evidence type="ECO:0000313" key="14">
    <source>
        <dbReference type="EMBL" id="GHE26951.1"/>
    </source>
</evidence>
<evidence type="ECO:0000256" key="7">
    <source>
        <dbReference type="ARBA" id="ARBA00022516"/>
    </source>
</evidence>
<dbReference type="OrthoDB" id="9812274at2"/>
<evidence type="ECO:0000256" key="11">
    <source>
        <dbReference type="RuleBase" id="RU361267"/>
    </source>
</evidence>
<dbReference type="PANTHER" id="PTHR10434">
    <property type="entry name" value="1-ACYL-SN-GLYCEROL-3-PHOSPHATE ACYLTRANSFERASE"/>
    <property type="match status" value="1"/>
</dbReference>
<evidence type="ECO:0000256" key="10">
    <source>
        <dbReference type="ARBA" id="ARBA00023315"/>
    </source>
</evidence>
<comment type="pathway">
    <text evidence="3">Lipid metabolism.</text>
</comment>
<keyword evidence="12" id="KW-0472">Membrane</keyword>
<evidence type="ECO:0000256" key="1">
    <source>
        <dbReference type="ARBA" id="ARBA00001141"/>
    </source>
</evidence>
<evidence type="ECO:0000313" key="15">
    <source>
        <dbReference type="Proteomes" id="UP000636453"/>
    </source>
</evidence>
<dbReference type="GO" id="GO:0006654">
    <property type="term" value="P:phosphatidic acid biosynthetic process"/>
    <property type="evidence" value="ECO:0007669"/>
    <property type="project" value="TreeGrafter"/>
</dbReference>
<keyword evidence="12" id="KW-1133">Transmembrane helix</keyword>
<proteinExistence type="inferred from homology"/>
<dbReference type="GO" id="GO:0003841">
    <property type="term" value="F:1-acylglycerol-3-phosphate O-acyltransferase activity"/>
    <property type="evidence" value="ECO:0007669"/>
    <property type="project" value="UniProtKB-UniRule"/>
</dbReference>
<comment type="pathway">
    <text evidence="2">Phospholipid metabolism; CDP-diacylglycerol biosynthesis; CDP-diacylglycerol from sn-glycerol 3-phosphate: step 2/3.</text>
</comment>
<dbReference type="GO" id="GO:0016020">
    <property type="term" value="C:membrane"/>
    <property type="evidence" value="ECO:0007669"/>
    <property type="project" value="InterPro"/>
</dbReference>
<keyword evidence="12" id="KW-0812">Transmembrane</keyword>
<keyword evidence="10 11" id="KW-0012">Acyltransferase</keyword>
<evidence type="ECO:0000256" key="3">
    <source>
        <dbReference type="ARBA" id="ARBA00005189"/>
    </source>
</evidence>
<dbReference type="PANTHER" id="PTHR10434:SF64">
    <property type="entry name" value="1-ACYL-SN-GLYCEROL-3-PHOSPHATE ACYLTRANSFERASE-RELATED"/>
    <property type="match status" value="1"/>
</dbReference>
<keyword evidence="8 11" id="KW-0808">Transferase</keyword>
<comment type="similarity">
    <text evidence="4 11">Belongs to the 1-acyl-sn-glycerol-3-phosphate acyltransferase family.</text>
</comment>
<accession>A0A918YWT2</accession>
<keyword evidence="11" id="KW-1208">Phospholipid metabolism</keyword>
<dbReference type="NCBIfam" id="TIGR00530">
    <property type="entry name" value="AGP_acyltrn"/>
    <property type="match status" value="1"/>
</dbReference>